<keyword evidence="3" id="KW-1185">Reference proteome</keyword>
<dbReference type="AlphaFoldDB" id="A0A4P8ECJ1"/>
<dbReference type="SUPFAM" id="SSF51294">
    <property type="entry name" value="Hedgehog/intein (Hint) domain"/>
    <property type="match status" value="1"/>
</dbReference>
<proteinExistence type="predicted"/>
<evidence type="ECO:0000313" key="3">
    <source>
        <dbReference type="Proteomes" id="UP000298631"/>
    </source>
</evidence>
<name>A0A4P8ECJ1_9RHOB</name>
<dbReference type="OrthoDB" id="7873527at2"/>
<dbReference type="RefSeq" id="WP_137192179.1">
    <property type="nucleotide sequence ID" value="NZ_CP039964.1"/>
</dbReference>
<dbReference type="Pfam" id="PF13403">
    <property type="entry name" value="Hint_2"/>
    <property type="match status" value="1"/>
</dbReference>
<organism evidence="2 3">
    <name type="scientific">Pseudorhodobacter turbinis</name>
    <dbReference type="NCBI Taxonomy" id="2500533"/>
    <lineage>
        <taxon>Bacteria</taxon>
        <taxon>Pseudomonadati</taxon>
        <taxon>Pseudomonadota</taxon>
        <taxon>Alphaproteobacteria</taxon>
        <taxon>Rhodobacterales</taxon>
        <taxon>Paracoccaceae</taxon>
        <taxon>Pseudorhodobacter</taxon>
    </lineage>
</organism>
<evidence type="ECO:0000313" key="2">
    <source>
        <dbReference type="EMBL" id="QCO54496.1"/>
    </source>
</evidence>
<dbReference type="InterPro" id="IPR028992">
    <property type="entry name" value="Hedgehog/Intein_dom"/>
</dbReference>
<dbReference type="Proteomes" id="UP000298631">
    <property type="component" value="Chromosome"/>
</dbReference>
<evidence type="ECO:0000259" key="1">
    <source>
        <dbReference type="Pfam" id="PF13403"/>
    </source>
</evidence>
<gene>
    <name evidence="2" type="ORF">EOK75_00840</name>
</gene>
<reference evidence="2 3" key="1">
    <citation type="submission" date="2019-05" db="EMBL/GenBank/DDBJ databases">
        <title>Pseudorhodobacter turbinis sp. nov., isolated from the gut of the Korean turban shell.</title>
        <authorList>
            <person name="Jeong Y.-S."/>
            <person name="Kang W.-R."/>
            <person name="Bae J.-W."/>
        </authorList>
    </citation>
    <scope>NUCLEOTIDE SEQUENCE [LARGE SCALE GENOMIC DNA]</scope>
    <source>
        <strain evidence="2 3">S12M18</strain>
    </source>
</reference>
<dbReference type="Gene3D" id="2.170.16.10">
    <property type="entry name" value="Hedgehog/Intein (Hint) domain"/>
    <property type="match status" value="1"/>
</dbReference>
<dbReference type="KEGG" id="pseb:EOK75_00840"/>
<sequence length="156" mass="16625">MTHQTAMIGHTSAELPEGVVAGTTVMTLMGEKCVESLKAGDRIITRSGARSLRAVHKTMHPTLKLVCISASALGVEQPEETVCVTPNQGILIRGWRAKALKGAEQAVFTACELADGEYIRLETHVAVSIFTLEFDHPEVIIANGVELACTPTTVTA</sequence>
<accession>A0A4P8ECJ1</accession>
<dbReference type="EMBL" id="CP039964">
    <property type="protein sequence ID" value="QCO54496.1"/>
    <property type="molecule type" value="Genomic_DNA"/>
</dbReference>
<dbReference type="InterPro" id="IPR036844">
    <property type="entry name" value="Hint_dom_sf"/>
</dbReference>
<feature type="domain" description="Hedgehog/Intein (Hint)" evidence="1">
    <location>
        <begin position="20"/>
        <end position="146"/>
    </location>
</feature>
<protein>
    <recommendedName>
        <fullName evidence="1">Hedgehog/Intein (Hint) domain-containing protein</fullName>
    </recommendedName>
</protein>